<dbReference type="VEuPathDB" id="FungiDB:MELLADRAFT_112574"/>
<protein>
    <recommendedName>
        <fullName evidence="4">PCI domain-containing protein</fullName>
    </recommendedName>
</protein>
<organism evidence="3">
    <name type="scientific">Melampsora larici-populina (strain 98AG31 / pathotype 3-4-7)</name>
    <name type="common">Poplar leaf rust fungus</name>
    <dbReference type="NCBI Taxonomy" id="747676"/>
    <lineage>
        <taxon>Eukaryota</taxon>
        <taxon>Fungi</taxon>
        <taxon>Dikarya</taxon>
        <taxon>Basidiomycota</taxon>
        <taxon>Pucciniomycotina</taxon>
        <taxon>Pucciniomycetes</taxon>
        <taxon>Pucciniales</taxon>
        <taxon>Melampsoraceae</taxon>
        <taxon>Melampsora</taxon>
    </lineage>
</organism>
<reference evidence="3" key="1">
    <citation type="journal article" date="2011" name="Proc. Natl. Acad. Sci. U.S.A.">
        <title>Obligate biotrophy features unraveled by the genomic analysis of rust fungi.</title>
        <authorList>
            <person name="Duplessis S."/>
            <person name="Cuomo C.A."/>
            <person name="Lin Y.-C."/>
            <person name="Aerts A."/>
            <person name="Tisserant E."/>
            <person name="Veneault-Fourrey C."/>
            <person name="Joly D.L."/>
            <person name="Hacquard S."/>
            <person name="Amselem J."/>
            <person name="Cantarel B.L."/>
            <person name="Chiu R."/>
            <person name="Coutinho P.M."/>
            <person name="Feau N."/>
            <person name="Field M."/>
            <person name="Frey P."/>
            <person name="Gelhaye E."/>
            <person name="Goldberg J."/>
            <person name="Grabherr M.G."/>
            <person name="Kodira C.D."/>
            <person name="Kohler A."/>
            <person name="Kuees U."/>
            <person name="Lindquist E.A."/>
            <person name="Lucas S.M."/>
            <person name="Mago R."/>
            <person name="Mauceli E."/>
            <person name="Morin E."/>
            <person name="Murat C."/>
            <person name="Pangilinan J.L."/>
            <person name="Park R."/>
            <person name="Pearson M."/>
            <person name="Quesneville H."/>
            <person name="Rouhier N."/>
            <person name="Sakthikumar S."/>
            <person name="Salamov A.A."/>
            <person name="Schmutz J."/>
            <person name="Selles B."/>
            <person name="Shapiro H."/>
            <person name="Tanguay P."/>
            <person name="Tuskan G.A."/>
            <person name="Henrissat B."/>
            <person name="Van de Peer Y."/>
            <person name="Rouze P."/>
            <person name="Ellis J.G."/>
            <person name="Dodds P.N."/>
            <person name="Schein J.E."/>
            <person name="Zhong S."/>
            <person name="Hamelin R.C."/>
            <person name="Grigoriev I.V."/>
            <person name="Szabo L.J."/>
            <person name="Martin F."/>
        </authorList>
    </citation>
    <scope>NUCLEOTIDE SEQUENCE [LARGE SCALE GENOMIC DNA]</scope>
    <source>
        <strain evidence="3">98AG31 / pathotype 3-4-7</strain>
    </source>
</reference>
<dbReference type="EMBL" id="GL883157">
    <property type="protein sequence ID" value="EGF99533.1"/>
    <property type="molecule type" value="Genomic_DNA"/>
</dbReference>
<name>F4S6X5_MELLP</name>
<feature type="compositionally biased region" description="Low complexity" evidence="1">
    <location>
        <begin position="436"/>
        <end position="451"/>
    </location>
</feature>
<dbReference type="AlphaFoldDB" id="F4S6X5"/>
<dbReference type="InParanoid" id="F4S6X5"/>
<dbReference type="Proteomes" id="UP000001072">
    <property type="component" value="Unassembled WGS sequence"/>
</dbReference>
<sequence>MSESFEDKLKTRGLEWSINFLEKCGKEGHRLSTQFKLLLKTKSLIKTNETETETDLKSVNLSDYLENIIHHLQESSINQSSSHQTILDSLSANALLFKNSLNYFPDELEKIFIATDFPLWFTYLALQLLYKFEVQALRITGLVNFLNQLPPPEIQTCLRFQLAHAHLLLDKIDWATHYIDQIEAEVTFKHDNTLNTELLFLSTRRDFHQAKFESASKNLYTLLSQNNQTNKDIYLDLYIISLILSNPCKKRYEKIKQFNQIIKLKTSLPFYEILENFSNEEMILDLPNHPQCLTRRLIEKGVLLKSLRLHNLWVRSKSVESPLALIDLPITLGFKTSTSVAQDLLQELIDDKTIRVRIEGKMITFLDEKDVDQLGDKDLDPDHHRLNSNSLGSDSQLITSTQVDENENHQTSLIHRAFHPFRNLPSFPLIESQPHQSTSSLNLQNQLPNLNDIFPDHDEPLENFLPPTSNTSSPITYLNDHQSKPDQSNRNEKNQTINLISESENGSSGPALSTPRSEGRQKRRKSNPEPSTSNHPHHDKLETTFSDSSSSSSSGSSDVDYTPHTSTALPAFMSVKATKNKLHSKPRVSRSSRIQRIGITEDRFDYLVKVEFNPNYRPNNLPLLNQDELDKIVSVDYLKKNMELINDSLRHNSKGQTIHPNRFISRLKDHSSYPSLTSYAKEVIEGNFRKYLEFYTLRSTLSLPTSILKILIWFEVGNVFSFNTVRNYLHIFGLLTPILDQILWEDGHAIDLGLGVEELGRNETGVKDHSLWKDLVRVRKDQEMVY</sequence>
<keyword evidence="3" id="KW-1185">Reference proteome</keyword>
<proteinExistence type="predicted"/>
<dbReference type="RefSeq" id="XP_007417173.1">
    <property type="nucleotide sequence ID" value="XM_007417111.1"/>
</dbReference>
<evidence type="ECO:0000313" key="2">
    <source>
        <dbReference type="EMBL" id="EGF99533.1"/>
    </source>
</evidence>
<accession>F4S6X5</accession>
<feature type="compositionally biased region" description="Basic and acidic residues" evidence="1">
    <location>
        <begin position="481"/>
        <end position="493"/>
    </location>
</feature>
<evidence type="ECO:0000313" key="3">
    <source>
        <dbReference type="Proteomes" id="UP000001072"/>
    </source>
</evidence>
<feature type="compositionally biased region" description="Polar residues" evidence="1">
    <location>
        <begin position="494"/>
        <end position="516"/>
    </location>
</feature>
<dbReference type="OrthoDB" id="10453607at2759"/>
<dbReference type="GeneID" id="18924725"/>
<evidence type="ECO:0008006" key="4">
    <source>
        <dbReference type="Google" id="ProtNLM"/>
    </source>
</evidence>
<evidence type="ECO:0000256" key="1">
    <source>
        <dbReference type="SAM" id="MobiDB-lite"/>
    </source>
</evidence>
<feature type="compositionally biased region" description="Polar residues" evidence="1">
    <location>
        <begin position="466"/>
        <end position="480"/>
    </location>
</feature>
<dbReference type="KEGG" id="mlr:MELLADRAFT_112574"/>
<gene>
    <name evidence="2" type="ORF">MELLADRAFT_112574</name>
</gene>
<feature type="compositionally biased region" description="Low complexity" evidence="1">
    <location>
        <begin position="546"/>
        <end position="558"/>
    </location>
</feature>
<feature type="region of interest" description="Disordered" evidence="1">
    <location>
        <begin position="427"/>
        <end position="562"/>
    </location>
</feature>
<dbReference type="HOGENOM" id="CLU_356805_0_0_1"/>